<organism evidence="7 8">
    <name type="scientific">Jatrophihabitans lederbergiae</name>
    <dbReference type="NCBI Taxonomy" id="3075547"/>
    <lineage>
        <taxon>Bacteria</taxon>
        <taxon>Bacillati</taxon>
        <taxon>Actinomycetota</taxon>
        <taxon>Actinomycetes</taxon>
        <taxon>Jatrophihabitantales</taxon>
        <taxon>Jatrophihabitantaceae</taxon>
        <taxon>Jatrophihabitans</taxon>
    </lineage>
</organism>
<feature type="transmembrane region" description="Helical" evidence="5">
    <location>
        <begin position="45"/>
        <end position="70"/>
    </location>
</feature>
<keyword evidence="2 5" id="KW-0812">Transmembrane</keyword>
<dbReference type="Gene3D" id="3.10.180.10">
    <property type="entry name" value="2,3-Dihydroxybiphenyl 1,2-Dioxygenase, domain 1"/>
    <property type="match status" value="1"/>
</dbReference>
<proteinExistence type="predicted"/>
<dbReference type="InterPro" id="IPR004360">
    <property type="entry name" value="Glyas_Fos-R_dOase_dom"/>
</dbReference>
<dbReference type="Pfam" id="PF00903">
    <property type="entry name" value="Glyoxalase"/>
    <property type="match status" value="1"/>
</dbReference>
<gene>
    <name evidence="7" type="ORF">RM423_08635</name>
</gene>
<keyword evidence="3 5" id="KW-1133">Transmembrane helix</keyword>
<dbReference type="PROSITE" id="PS51819">
    <property type="entry name" value="VOC"/>
    <property type="match status" value="1"/>
</dbReference>
<feature type="transmembrane region" description="Helical" evidence="5">
    <location>
        <begin position="91"/>
        <end position="118"/>
    </location>
</feature>
<comment type="caution">
    <text evidence="7">The sequence shown here is derived from an EMBL/GenBank/DDBJ whole genome shotgun (WGS) entry which is preliminary data.</text>
</comment>
<evidence type="ECO:0000256" key="4">
    <source>
        <dbReference type="ARBA" id="ARBA00023136"/>
    </source>
</evidence>
<dbReference type="InterPro" id="IPR037523">
    <property type="entry name" value="VOC_core"/>
</dbReference>
<dbReference type="EMBL" id="JAVREH010000008">
    <property type="protein sequence ID" value="MDT0261459.1"/>
    <property type="molecule type" value="Genomic_DNA"/>
</dbReference>
<dbReference type="InterPro" id="IPR013525">
    <property type="entry name" value="ABC2_TM"/>
</dbReference>
<evidence type="ECO:0000256" key="3">
    <source>
        <dbReference type="ARBA" id="ARBA00022989"/>
    </source>
</evidence>
<evidence type="ECO:0000256" key="1">
    <source>
        <dbReference type="ARBA" id="ARBA00004141"/>
    </source>
</evidence>
<accession>A0ABU2JA01</accession>
<keyword evidence="4 5" id="KW-0472">Membrane</keyword>
<dbReference type="InterPro" id="IPR029068">
    <property type="entry name" value="Glyas_Bleomycin-R_OHBP_Dase"/>
</dbReference>
<dbReference type="Proteomes" id="UP001183176">
    <property type="component" value="Unassembled WGS sequence"/>
</dbReference>
<feature type="domain" description="VOC" evidence="6">
    <location>
        <begin position="299"/>
        <end position="412"/>
    </location>
</feature>
<keyword evidence="8" id="KW-1185">Reference proteome</keyword>
<reference evidence="8" key="1">
    <citation type="submission" date="2023-07" db="EMBL/GenBank/DDBJ databases">
        <title>30 novel species of actinomycetes from the DSMZ collection.</title>
        <authorList>
            <person name="Nouioui I."/>
        </authorList>
    </citation>
    <scope>NUCLEOTIDE SEQUENCE [LARGE SCALE GENOMIC DNA]</scope>
    <source>
        <strain evidence="8">DSM 44399</strain>
    </source>
</reference>
<protein>
    <submittedName>
        <fullName evidence="7">ABC transporter permease</fullName>
    </submittedName>
</protein>
<evidence type="ECO:0000259" key="6">
    <source>
        <dbReference type="PROSITE" id="PS51819"/>
    </source>
</evidence>
<evidence type="ECO:0000313" key="7">
    <source>
        <dbReference type="EMBL" id="MDT0261459.1"/>
    </source>
</evidence>
<dbReference type="SUPFAM" id="SSF54593">
    <property type="entry name" value="Glyoxalase/Bleomycin resistance protein/Dihydroxybiphenyl dioxygenase"/>
    <property type="match status" value="1"/>
</dbReference>
<sequence length="413" mass="45299">MAARVVRTFLRSRVMVISTVLFPLLQLFMLLAFRLLVYSATGEAYVVLTPLMALVTAWSAILSNSIGFWTDLNSGIFTRLRAMPINMSSVLIGRVIGDLVRIMSAAAVIVVCALIPGFRLSRGVVAAVGFFVLITLFGAMCSAVSIAVGMSAQHPGIIVKWVQLPTLTLTLMSSGYVPLHAFPGWIQPLVAVNAISVTTEALVGLSHGWPAAGAADRQPGVDSVLRRGRDRRRQATSEGLARRPSVTALLEVLHQRGSAVRIPCSARSHRAQWYAFVGKAMFVERSLNQENGKPVTDVYTHRVMPIITVDDMDQARRTYIDVLGMVEVMDHGWIVTLSNRADSNTQLSLITKDQTAPCNPVASIEVDDVDEAFLQAERLGLEIVHPLTDEEWGVRRFFFRDHDGNVVNVLSHL</sequence>
<feature type="transmembrane region" description="Helical" evidence="5">
    <location>
        <begin position="124"/>
        <end position="148"/>
    </location>
</feature>
<feature type="transmembrane region" description="Helical" evidence="5">
    <location>
        <begin position="12"/>
        <end position="33"/>
    </location>
</feature>
<evidence type="ECO:0000313" key="8">
    <source>
        <dbReference type="Proteomes" id="UP001183176"/>
    </source>
</evidence>
<evidence type="ECO:0000256" key="2">
    <source>
        <dbReference type="ARBA" id="ARBA00022692"/>
    </source>
</evidence>
<evidence type="ECO:0000256" key="5">
    <source>
        <dbReference type="SAM" id="Phobius"/>
    </source>
</evidence>
<comment type="subcellular location">
    <subcellularLocation>
        <location evidence="1">Membrane</location>
        <topology evidence="1">Multi-pass membrane protein</topology>
    </subcellularLocation>
</comment>
<dbReference type="Pfam" id="PF01061">
    <property type="entry name" value="ABC2_membrane"/>
    <property type="match status" value="1"/>
</dbReference>
<name>A0ABU2JA01_9ACTN</name>